<protein>
    <recommendedName>
        <fullName evidence="4">CBS domain-containing protein</fullName>
    </recommendedName>
</protein>
<comment type="caution">
    <text evidence="2">The sequence shown here is derived from an EMBL/GenBank/DDBJ whole genome shotgun (WGS) entry which is preliminary data.</text>
</comment>
<keyword evidence="3" id="KW-1185">Reference proteome</keyword>
<dbReference type="AlphaFoldDB" id="A0A919MVT8"/>
<accession>A0A919MVT8</accession>
<name>A0A919MVT8_9ACTN</name>
<gene>
    <name evidence="2" type="ORF">Ari01nite_92310</name>
</gene>
<dbReference type="Proteomes" id="UP000636960">
    <property type="component" value="Unassembled WGS sequence"/>
</dbReference>
<feature type="region of interest" description="Disordered" evidence="1">
    <location>
        <begin position="1"/>
        <end position="21"/>
    </location>
</feature>
<evidence type="ECO:0000313" key="2">
    <source>
        <dbReference type="EMBL" id="GIF01767.1"/>
    </source>
</evidence>
<reference evidence="2" key="1">
    <citation type="submission" date="2021-01" db="EMBL/GenBank/DDBJ databases">
        <title>Whole genome shotgun sequence of Actinoplanes rishiriensis NBRC 108556.</title>
        <authorList>
            <person name="Komaki H."/>
            <person name="Tamura T."/>
        </authorList>
    </citation>
    <scope>NUCLEOTIDE SEQUENCE</scope>
    <source>
        <strain evidence="2">NBRC 108556</strain>
    </source>
</reference>
<organism evidence="2 3">
    <name type="scientific">Paractinoplanes rishiriensis</name>
    <dbReference type="NCBI Taxonomy" id="1050105"/>
    <lineage>
        <taxon>Bacteria</taxon>
        <taxon>Bacillati</taxon>
        <taxon>Actinomycetota</taxon>
        <taxon>Actinomycetes</taxon>
        <taxon>Micromonosporales</taxon>
        <taxon>Micromonosporaceae</taxon>
        <taxon>Paractinoplanes</taxon>
    </lineage>
</organism>
<dbReference type="EMBL" id="BOMV01000111">
    <property type="protein sequence ID" value="GIF01767.1"/>
    <property type="molecule type" value="Genomic_DNA"/>
</dbReference>
<evidence type="ECO:0000256" key="1">
    <source>
        <dbReference type="SAM" id="MobiDB-lite"/>
    </source>
</evidence>
<proteinExistence type="predicted"/>
<evidence type="ECO:0000313" key="3">
    <source>
        <dbReference type="Proteomes" id="UP000636960"/>
    </source>
</evidence>
<evidence type="ECO:0008006" key="4">
    <source>
        <dbReference type="Google" id="ProtNLM"/>
    </source>
</evidence>
<sequence>MSRLAVAQRGTPLRDRSARPAGPLRMTVILDGARPCGVLTAGDLSRALAVAMLGEVPDRSAGTETVPPFLREGETR</sequence>